<sequence>MEMDWRMMPLKRQEPVYGPPDMYGRFPPQQSRLDPSFDQGPSRMHMMENPAFKRHSYAEGVHGRHSLPFLPQQGMPEPEIQGRQFHRGHQPYPGPGKEADYSAYDKFWNQDFLLADQYSEPGLPQEMEPPHNFDPVLNYLSSTRNVDFDQGSEKLPPAADLPFSSSHSKRLNVGQPYICQTSPTPSNPTEQKQFFQEPNIDRKDPLVKRGLRDWRISSYLSAYDIPGDEDLPLAPPNVSDPFEEPNPVQQTAPGIDLSVPIIPNVREFKIPAIPRASQMPSYAKTTAQEQLKKMPDEPTAVAAETKTTPTPSEESSSTTEGEKMEEAEQKEPKTAGLYREESFRRKYNVAVPRSSRLRSSLIFSSLDQQNASQDTKATPGQQDEESDKNESEQTKLPFVLGQRRSIAREPFEWSRYMKSATFDNSATDSSKPDDGNRKGDDKNSSTDANSKNISENPGVKESLKPTDEGQAKSSPSVPQAKPSEAELPKTDQPVKPPKSLLTCELYVDMSDPDSRLMFFKELAAKRKAAKAAEAEKSKEKVPMKPPAEPKSNTAVKKEEPVPQEITEMMINTTTSKDLSEKNATAEDPGKTVSTEACKSVSLSLDATDKTDKENSQVKNDHNTTQSCEEQPSVSTDSQKIELKNSQSAETLHVSVQPEAHQSELPDGPTLLNPAVKKSSPSHPPTPTNATPPDVPSLAKGTDESETTCLDSTSEESSSQTHSLVEVPPASAFAALDYKTPNLESVQSETNISSPPTSEQHTKSELSASNPSVQSSSSDHILTDTGSQINLNPPPSNSTPFSTPVDAISSDATPQDSGSTQTSSLLLPSAQETVSLLAQSVEETSQKSTDSSVSQTESESTKANLDHVSHLKLSETSSAVESAHVESDISSEKCGAGSEPNTSSLQSPKKADSEESCAPTPSEKDAPESASAVESAHVESDITLEKCGAGSEPNTSSLQSPKKADSEESCSPTPSEKNAPESENNSLQVVGEESEVIGPSKDVKVESTPPSLSHSLPEACLPNVADLESKSSSDKNEIIIPTPCPSGRPLEGSPAETSPPVHPDTTPNASQAETTSSPQDAPKHVTPPTELNLTGPITPSPAETVSCFSHLTESIGEVSSPEAEKTLCLDTHSLPEHVTTDSNESSMPPSTEACNPTEPTSKDPIEPDLPCEPPEPAISENHPSEPPVSVENSNVDSQNDVSQEPKMSNSSESSCSEKTNDQISQNNSSEMPEIPSDEVVPTSPQSKQLKSSHSRYQSSTANVISSSNLRDDTKLLLEQISANSQNRNDAAKESPVTDDEKEDKADKNAKRDKERGIRSLSRGQPKSNEERDKLLQRIQSMRKERKVYSRFEMAP</sequence>
<keyword evidence="2" id="KW-1185">Reference proteome</keyword>
<name>A0ACD3QC98_LARCR</name>
<dbReference type="Proteomes" id="UP000793456">
    <property type="component" value="Chromosome XXI"/>
</dbReference>
<reference evidence="1" key="1">
    <citation type="submission" date="2018-11" db="EMBL/GenBank/DDBJ databases">
        <title>The sequence and de novo assembly of Larimichthys crocea genome using PacBio and Hi-C technologies.</title>
        <authorList>
            <person name="Xu P."/>
            <person name="Chen B."/>
            <person name="Zhou Z."/>
            <person name="Ke Q."/>
            <person name="Wu Y."/>
            <person name="Bai H."/>
            <person name="Pu F."/>
        </authorList>
    </citation>
    <scope>NUCLEOTIDE SEQUENCE</scope>
    <source>
        <tissue evidence="1">Muscle</tissue>
    </source>
</reference>
<gene>
    <name evidence="1" type="ORF">E3U43_009741</name>
</gene>
<proteinExistence type="predicted"/>
<accession>A0ACD3QC98</accession>
<comment type="caution">
    <text evidence="1">The sequence shown here is derived from an EMBL/GenBank/DDBJ whole genome shotgun (WGS) entry which is preliminary data.</text>
</comment>
<dbReference type="EMBL" id="CM011694">
    <property type="protein sequence ID" value="TMS04584.1"/>
    <property type="molecule type" value="Genomic_DNA"/>
</dbReference>
<protein>
    <submittedName>
        <fullName evidence="1">Uncharacterized protein</fullName>
    </submittedName>
</protein>
<evidence type="ECO:0000313" key="2">
    <source>
        <dbReference type="Proteomes" id="UP000793456"/>
    </source>
</evidence>
<organism evidence="1 2">
    <name type="scientific">Larimichthys crocea</name>
    <name type="common">Large yellow croaker</name>
    <name type="synonym">Pseudosciaena crocea</name>
    <dbReference type="NCBI Taxonomy" id="215358"/>
    <lineage>
        <taxon>Eukaryota</taxon>
        <taxon>Metazoa</taxon>
        <taxon>Chordata</taxon>
        <taxon>Craniata</taxon>
        <taxon>Vertebrata</taxon>
        <taxon>Euteleostomi</taxon>
        <taxon>Actinopterygii</taxon>
        <taxon>Neopterygii</taxon>
        <taxon>Teleostei</taxon>
        <taxon>Neoteleostei</taxon>
        <taxon>Acanthomorphata</taxon>
        <taxon>Eupercaria</taxon>
        <taxon>Sciaenidae</taxon>
        <taxon>Larimichthys</taxon>
    </lineage>
</organism>
<evidence type="ECO:0000313" key="1">
    <source>
        <dbReference type="EMBL" id="TMS04584.1"/>
    </source>
</evidence>